<evidence type="ECO:0000313" key="2">
    <source>
        <dbReference type="EMBL" id="RAW02013.1"/>
    </source>
</evidence>
<protein>
    <recommendedName>
        <fullName evidence="1">UspA domain-containing protein</fullName>
    </recommendedName>
</protein>
<dbReference type="OrthoDB" id="9788959at2"/>
<keyword evidence="3" id="KW-1185">Reference proteome</keyword>
<feature type="domain" description="UspA" evidence="1">
    <location>
        <begin position="29"/>
        <end position="76"/>
    </location>
</feature>
<dbReference type="EMBL" id="QMFY01000002">
    <property type="protein sequence ID" value="RAW02013.1"/>
    <property type="molecule type" value="Genomic_DNA"/>
</dbReference>
<reference evidence="2 3" key="1">
    <citation type="submission" date="2018-06" db="EMBL/GenBank/DDBJ databases">
        <title>Chryseolinea flavus sp. nov., a member of the phylum Bacteroidetes isolated from soil.</title>
        <authorList>
            <person name="Li Y."/>
            <person name="Wang J."/>
        </authorList>
    </citation>
    <scope>NUCLEOTIDE SEQUENCE [LARGE SCALE GENOMIC DNA]</scope>
    <source>
        <strain evidence="2 3">SDU1-6</strain>
    </source>
</reference>
<evidence type="ECO:0000259" key="1">
    <source>
        <dbReference type="Pfam" id="PF00582"/>
    </source>
</evidence>
<name>A0A364Y4Z3_9BACT</name>
<dbReference type="InterPro" id="IPR006016">
    <property type="entry name" value="UspA"/>
</dbReference>
<evidence type="ECO:0000313" key="3">
    <source>
        <dbReference type="Proteomes" id="UP000251889"/>
    </source>
</evidence>
<organism evidence="2 3">
    <name type="scientific">Pseudochryseolinea flava</name>
    <dbReference type="NCBI Taxonomy" id="2059302"/>
    <lineage>
        <taxon>Bacteria</taxon>
        <taxon>Pseudomonadati</taxon>
        <taxon>Bacteroidota</taxon>
        <taxon>Cytophagia</taxon>
        <taxon>Cytophagales</taxon>
        <taxon>Fulvivirgaceae</taxon>
        <taxon>Pseudochryseolinea</taxon>
    </lineage>
</organism>
<dbReference type="SUPFAM" id="SSF52402">
    <property type="entry name" value="Adenine nucleotide alpha hydrolases-like"/>
    <property type="match status" value="1"/>
</dbReference>
<accession>A0A364Y4Z3</accession>
<proteinExistence type="predicted"/>
<sequence length="99" mass="11191">MHISISYVAHAQDSSTETTIGKLEQLESKAVLEKDPFHCMRTVITDHNVDLVVMDTSGHSRFEEMLVGSNTEKVVRVQCLQVIKKTPEETIRTSFMRVA</sequence>
<dbReference type="InterPro" id="IPR014729">
    <property type="entry name" value="Rossmann-like_a/b/a_fold"/>
</dbReference>
<gene>
    <name evidence="2" type="ORF">DQQ10_05510</name>
</gene>
<dbReference type="Pfam" id="PF00582">
    <property type="entry name" value="Usp"/>
    <property type="match status" value="1"/>
</dbReference>
<comment type="caution">
    <text evidence="2">The sequence shown here is derived from an EMBL/GenBank/DDBJ whole genome shotgun (WGS) entry which is preliminary data.</text>
</comment>
<dbReference type="Gene3D" id="3.40.50.620">
    <property type="entry name" value="HUPs"/>
    <property type="match status" value="1"/>
</dbReference>
<dbReference type="AlphaFoldDB" id="A0A364Y4Z3"/>
<dbReference type="CDD" id="cd00293">
    <property type="entry name" value="USP-like"/>
    <property type="match status" value="1"/>
</dbReference>
<dbReference type="Proteomes" id="UP000251889">
    <property type="component" value="Unassembled WGS sequence"/>
</dbReference>